<name>S8AN76_PENO1</name>
<accession>S8AN76</accession>
<dbReference type="Proteomes" id="UP000019376">
    <property type="component" value="Unassembled WGS sequence"/>
</dbReference>
<protein>
    <submittedName>
        <fullName evidence="1">Uncharacterized protein</fullName>
    </submittedName>
</protein>
<reference evidence="1 2" key="1">
    <citation type="journal article" date="2013" name="PLoS ONE">
        <title>Genomic and secretomic analyses reveal unique features of the lignocellulolytic enzyme system of Penicillium decumbens.</title>
        <authorList>
            <person name="Liu G."/>
            <person name="Zhang L."/>
            <person name="Wei X."/>
            <person name="Zou G."/>
            <person name="Qin Y."/>
            <person name="Ma L."/>
            <person name="Li J."/>
            <person name="Zheng H."/>
            <person name="Wang S."/>
            <person name="Wang C."/>
            <person name="Xun L."/>
            <person name="Zhao G.-P."/>
            <person name="Zhou Z."/>
            <person name="Qu Y."/>
        </authorList>
    </citation>
    <scope>NUCLEOTIDE SEQUENCE [LARGE SCALE GENOMIC DNA]</scope>
    <source>
        <strain evidence="2">114-2 / CGMCC 5302</strain>
    </source>
</reference>
<dbReference type="EMBL" id="KB644410">
    <property type="protein sequence ID" value="EPS27333.1"/>
    <property type="molecule type" value="Genomic_DNA"/>
</dbReference>
<gene>
    <name evidence="1" type="ORF">PDE_02276</name>
</gene>
<organism evidence="1 2">
    <name type="scientific">Penicillium oxalicum (strain 114-2 / CGMCC 5302)</name>
    <name type="common">Penicillium decumbens</name>
    <dbReference type="NCBI Taxonomy" id="933388"/>
    <lineage>
        <taxon>Eukaryota</taxon>
        <taxon>Fungi</taxon>
        <taxon>Dikarya</taxon>
        <taxon>Ascomycota</taxon>
        <taxon>Pezizomycotina</taxon>
        <taxon>Eurotiomycetes</taxon>
        <taxon>Eurotiomycetidae</taxon>
        <taxon>Eurotiales</taxon>
        <taxon>Aspergillaceae</taxon>
        <taxon>Penicillium</taxon>
    </lineage>
</organism>
<dbReference type="HOGENOM" id="CLU_3419442_0_0_1"/>
<proteinExistence type="predicted"/>
<dbReference type="AlphaFoldDB" id="S8AN76"/>
<evidence type="ECO:0000313" key="2">
    <source>
        <dbReference type="Proteomes" id="UP000019376"/>
    </source>
</evidence>
<sequence>MEMEWVAALRAGFEQNILYNEVDGN</sequence>
<keyword evidence="2" id="KW-1185">Reference proteome</keyword>
<evidence type="ECO:0000313" key="1">
    <source>
        <dbReference type="EMBL" id="EPS27333.1"/>
    </source>
</evidence>